<dbReference type="Gene3D" id="1.25.40.10">
    <property type="entry name" value="Tetratricopeptide repeat domain"/>
    <property type="match status" value="1"/>
</dbReference>
<dbReference type="EC" id="2.7.13.3" evidence="2"/>
<proteinExistence type="predicted"/>
<evidence type="ECO:0000256" key="1">
    <source>
        <dbReference type="ARBA" id="ARBA00000085"/>
    </source>
</evidence>
<evidence type="ECO:0000313" key="6">
    <source>
        <dbReference type="EMBL" id="MDY7226671.1"/>
    </source>
</evidence>
<dbReference type="Gene3D" id="1.10.510.10">
    <property type="entry name" value="Transferase(Phosphotransferase) domain 1"/>
    <property type="match status" value="1"/>
</dbReference>
<evidence type="ECO:0000259" key="5">
    <source>
        <dbReference type="PROSITE" id="PS50109"/>
    </source>
</evidence>
<dbReference type="Proteomes" id="UP001291309">
    <property type="component" value="Unassembled WGS sequence"/>
</dbReference>
<dbReference type="SUPFAM" id="SSF52540">
    <property type="entry name" value="P-loop containing nucleoside triphosphate hydrolases"/>
    <property type="match status" value="1"/>
</dbReference>
<reference evidence="6 7" key="1">
    <citation type="submission" date="2023-12" db="EMBL/GenBank/DDBJ databases">
        <title>the genome sequence of Hyalangium sp. s54d21.</title>
        <authorList>
            <person name="Zhang X."/>
        </authorList>
    </citation>
    <scope>NUCLEOTIDE SEQUENCE [LARGE SCALE GENOMIC DNA]</scope>
    <source>
        <strain evidence="7">s54d21</strain>
    </source>
</reference>
<dbReference type="InterPro" id="IPR036890">
    <property type="entry name" value="HATPase_C_sf"/>
</dbReference>
<evidence type="ECO:0000256" key="3">
    <source>
        <dbReference type="ARBA" id="ARBA00022553"/>
    </source>
</evidence>
<dbReference type="InterPro" id="IPR003594">
    <property type="entry name" value="HATPase_dom"/>
</dbReference>
<dbReference type="CDD" id="cd00082">
    <property type="entry name" value="HisKA"/>
    <property type="match status" value="1"/>
</dbReference>
<evidence type="ECO:0000256" key="2">
    <source>
        <dbReference type="ARBA" id="ARBA00012438"/>
    </source>
</evidence>
<dbReference type="SUPFAM" id="SSF55874">
    <property type="entry name" value="ATPase domain of HSP90 chaperone/DNA topoisomerase II/histidine kinase"/>
    <property type="match status" value="1"/>
</dbReference>
<dbReference type="PROSITE" id="PS50011">
    <property type="entry name" value="PROTEIN_KINASE_DOM"/>
    <property type="match status" value="1"/>
</dbReference>
<dbReference type="PROSITE" id="PS00109">
    <property type="entry name" value="PROTEIN_KINASE_TYR"/>
    <property type="match status" value="1"/>
</dbReference>
<organism evidence="6 7">
    <name type="scientific">Hyalangium rubrum</name>
    <dbReference type="NCBI Taxonomy" id="3103134"/>
    <lineage>
        <taxon>Bacteria</taxon>
        <taxon>Pseudomonadati</taxon>
        <taxon>Myxococcota</taxon>
        <taxon>Myxococcia</taxon>
        <taxon>Myxococcales</taxon>
        <taxon>Cystobacterineae</taxon>
        <taxon>Archangiaceae</taxon>
        <taxon>Hyalangium</taxon>
    </lineage>
</organism>
<name>A0ABU5GZP4_9BACT</name>
<feature type="domain" description="Histidine kinase" evidence="5">
    <location>
        <begin position="1517"/>
        <end position="1763"/>
    </location>
</feature>
<dbReference type="InterPro" id="IPR029016">
    <property type="entry name" value="GAF-like_dom_sf"/>
</dbReference>
<dbReference type="SUPFAM" id="SSF55781">
    <property type="entry name" value="GAF domain-like"/>
    <property type="match status" value="1"/>
</dbReference>
<dbReference type="Gene3D" id="3.30.565.10">
    <property type="entry name" value="Histidine kinase-like ATPase, C-terminal domain"/>
    <property type="match status" value="1"/>
</dbReference>
<dbReference type="PANTHER" id="PTHR43642:SF1">
    <property type="entry name" value="HYBRID SIGNAL TRANSDUCTION HISTIDINE KINASE G"/>
    <property type="match status" value="1"/>
</dbReference>
<dbReference type="EMBL" id="JAXIVS010000003">
    <property type="protein sequence ID" value="MDY7226671.1"/>
    <property type="molecule type" value="Genomic_DNA"/>
</dbReference>
<keyword evidence="3" id="KW-0597">Phosphoprotein</keyword>
<dbReference type="InterPro" id="IPR004358">
    <property type="entry name" value="Sig_transdc_His_kin-like_C"/>
</dbReference>
<comment type="caution">
    <text evidence="6">The sequence shown here is derived from an EMBL/GenBank/DDBJ whole genome shotgun (WGS) entry which is preliminary data.</text>
</comment>
<keyword evidence="7" id="KW-1185">Reference proteome</keyword>
<feature type="domain" description="Protein kinase" evidence="4">
    <location>
        <begin position="7"/>
        <end position="268"/>
    </location>
</feature>
<dbReference type="InterPro" id="IPR027417">
    <property type="entry name" value="P-loop_NTPase"/>
</dbReference>
<protein>
    <recommendedName>
        <fullName evidence="2">histidine kinase</fullName>
        <ecNumber evidence="2">2.7.13.3</ecNumber>
    </recommendedName>
</protein>
<dbReference type="SUPFAM" id="SSF47384">
    <property type="entry name" value="Homodimeric domain of signal transducing histidine kinase"/>
    <property type="match status" value="1"/>
</dbReference>
<dbReference type="PANTHER" id="PTHR43642">
    <property type="entry name" value="HYBRID SIGNAL TRANSDUCTION HISTIDINE KINASE G"/>
    <property type="match status" value="1"/>
</dbReference>
<dbReference type="SMART" id="SM00387">
    <property type="entry name" value="HATPase_c"/>
    <property type="match status" value="1"/>
</dbReference>
<dbReference type="Gene3D" id="1.10.287.130">
    <property type="match status" value="1"/>
</dbReference>
<dbReference type="Pfam" id="PF01590">
    <property type="entry name" value="GAF"/>
    <property type="match status" value="1"/>
</dbReference>
<dbReference type="InterPro" id="IPR005467">
    <property type="entry name" value="His_kinase_dom"/>
</dbReference>
<comment type="catalytic activity">
    <reaction evidence="1">
        <text>ATP + protein L-histidine = ADP + protein N-phospho-L-histidine.</text>
        <dbReference type="EC" id="2.7.13.3"/>
    </reaction>
</comment>
<dbReference type="InterPro" id="IPR011990">
    <property type="entry name" value="TPR-like_helical_dom_sf"/>
</dbReference>
<dbReference type="Pfam" id="PF00069">
    <property type="entry name" value="Pkinase"/>
    <property type="match status" value="1"/>
</dbReference>
<dbReference type="RefSeq" id="WP_321545400.1">
    <property type="nucleotide sequence ID" value="NZ_JAXIVS010000003.1"/>
</dbReference>
<gene>
    <name evidence="6" type="ORF">SYV04_09745</name>
</gene>
<dbReference type="Pfam" id="PF13191">
    <property type="entry name" value="AAA_16"/>
    <property type="match status" value="1"/>
</dbReference>
<dbReference type="SMART" id="SM00065">
    <property type="entry name" value="GAF"/>
    <property type="match status" value="1"/>
</dbReference>
<dbReference type="SUPFAM" id="SSF48452">
    <property type="entry name" value="TPR-like"/>
    <property type="match status" value="1"/>
</dbReference>
<evidence type="ECO:0000259" key="4">
    <source>
        <dbReference type="PROSITE" id="PS50011"/>
    </source>
</evidence>
<dbReference type="InterPro" id="IPR036097">
    <property type="entry name" value="HisK_dim/P_sf"/>
</dbReference>
<evidence type="ECO:0000313" key="7">
    <source>
        <dbReference type="Proteomes" id="UP001291309"/>
    </source>
</evidence>
<sequence length="1763" mass="195934">MQAIPGYRIEEKLHQGSGLVTHRAYSEREGHFVILKTPVAPYPLPAELAMLEREHEIGRMLEGEGIVRHLALVPHGRSCTLVLEDFGASSLAVYLAKNGPFEVGRFLEVAQALTRAVETLHRHEIIHKDICPANVFYNPRSGQVKLGNLGLASVLSRGRQQVRNPSLIEGTLAYISPEQTGRMNRAVDHRADLYALGATFYHLLVGAPPFEAQEAVELISCHIARAPQPPHLRRPSIPEPLSAIVCKLLEKNAEDRYQSAAGVLADLSECTRQLEATGHVAAFTLGEQDVRRTLLLSEKLYGREEALATLMEAFERAAAGRVEVLTVEGPSGVGKSALVREIHKPIVARRGYFASGKCDQVGQTPLSIFTQVAAELARQLLTESEARLEHCRAVLLDAVEGNGQLLIEQVPELVHVLSEQPPLPALSAEEARSRFGSALMGFLLAFAAEEHPLVIFLDDLQWVEPASLNFLTELATSPSASHLLIVGAYRDDEVLPTDPLALALAELEQRTPRPTRLSLASLRLEHVAAMVADTLGCQRAAGLPLAELIMEKTGGNPFFITQFFDTLQQEGLLRFDAQERRWTWSLGRLQRLRVSDNVVELMVKKIQRYPQETQRALMLASSLGSTFDLDSVSIILDAPLRSVAQWLWEPARDGLLLLHDHRPHYYRFAHDRVQAAARSQLPPEEQEALSLSIGQRLLEKLTPEQRSERIFELVKHLNRGSGKMASAEERPAYARLNLQAAQRAKADTAHQAAVGYLRQGIQLLSEEAWNSHSELMFVLHRELIECEFLCGHLERAEALFELAAKRAKTREQLGDIYPLMCRIFQSAAKLHEGLRLGREGLRLLGLELPTEPDVARALIEARTEEIHRLLGGRDLQELVELPAMQDAEKARCLVLLHETWTCALLMGEALAVQLAALHMTALSLVYGNAEYSACGYADYGRVLALRGDYTRAYAFGQLARSVSQKFKHPRVISKVNNTFATFINPFVNPFGSNISLYEESFQSALKSGDRWWGAWAAVWIWIAKFIKGSPLSEVYSTGRRYQDYVRSSGYAPLQEALGGMQRLVLELRGDAEHEGSAQEEFQEEAVVQRLSRLQAEFAIHWYYLLLSLVRYLQGDFEGALRASDEADKRRELIPKAIHSSSHFLYRALILAARCAKVGPPQRQEYLREIAAHREQLGAWAEQCPANYRHAFLLISAEHARLMGEPEQAARLYEESLSSAREAGHLHHEALAHELAGKHYLELGRPKAARGYLLEAHLLYSRWGAATQVARMEASHPELFGPLKPQTPARAMGDSSGLHAERIDLATVMKAAQVLSGEIVLGRLMERIVRIGMENAGARRGILILEREGRLLVEATVSLDADTVQVQQSLPLERSSDVPRSIIQFVQRTGKTVVLDDALNAPAFRSDPDVVSRRVRSVLCLAVGQAWRRGILYLENSLTLGAFSPERTHTLQLLATQAAISLENAVLYETLEQRVKARTRELTEKNETLAATLHALRETQDQLITQSRLAALGSLTAGIAHEIRNPLNFIHNFSEHTMELCDELVSELPRLSPRLEPAQAESLQELGEGMKTSLAKVVEHGDRASRIIGSMLQHARGISSERTETDINLLLRESASLAIQAARAGDPTFSVQLQLELDESLGHLKVSQQEMGQVLLNLLNNACFAVNAKRKARAGQEYAPEILLKSRGLGNSVELRIRDNGTGIPVAVQDRIFEPFFTTKSAGEGTGLGLSLSRQIIEQGNKGTLRFETQEGEYTEFILTLLRQ</sequence>
<dbReference type="Pfam" id="PF02518">
    <property type="entry name" value="HATPase_c"/>
    <property type="match status" value="1"/>
</dbReference>
<dbReference type="SMART" id="SM00388">
    <property type="entry name" value="HisKA"/>
    <property type="match status" value="1"/>
</dbReference>
<dbReference type="InterPro" id="IPR011009">
    <property type="entry name" value="Kinase-like_dom_sf"/>
</dbReference>
<dbReference type="Gene3D" id="3.30.450.40">
    <property type="match status" value="1"/>
</dbReference>
<dbReference type="PRINTS" id="PR00344">
    <property type="entry name" value="BCTRLSENSOR"/>
</dbReference>
<dbReference type="InterPro" id="IPR008266">
    <property type="entry name" value="Tyr_kinase_AS"/>
</dbReference>
<dbReference type="InterPro" id="IPR003018">
    <property type="entry name" value="GAF"/>
</dbReference>
<dbReference type="PROSITE" id="PS50109">
    <property type="entry name" value="HIS_KIN"/>
    <property type="match status" value="1"/>
</dbReference>
<accession>A0ABU5GZP4</accession>
<dbReference type="InterPro" id="IPR053159">
    <property type="entry name" value="Hybrid_Histidine_Kinase"/>
</dbReference>
<dbReference type="InterPro" id="IPR000719">
    <property type="entry name" value="Prot_kinase_dom"/>
</dbReference>
<dbReference type="InterPro" id="IPR003661">
    <property type="entry name" value="HisK_dim/P_dom"/>
</dbReference>
<dbReference type="CDD" id="cd14014">
    <property type="entry name" value="STKc_PknB_like"/>
    <property type="match status" value="1"/>
</dbReference>
<dbReference type="InterPro" id="IPR041664">
    <property type="entry name" value="AAA_16"/>
</dbReference>
<dbReference type="SUPFAM" id="SSF56112">
    <property type="entry name" value="Protein kinase-like (PK-like)"/>
    <property type="match status" value="1"/>
</dbReference>
<dbReference type="Gene3D" id="3.40.50.300">
    <property type="entry name" value="P-loop containing nucleotide triphosphate hydrolases"/>
    <property type="match status" value="1"/>
</dbReference>